<evidence type="ECO:0000313" key="3">
    <source>
        <dbReference type="EMBL" id="MCV2873718.1"/>
    </source>
</evidence>
<proteinExistence type="predicted"/>
<sequence length="105" mass="11534">MHKVYGDLYSTLTFGGTQKPVSRGARDERMRQRAEKMHLSEAEGTFAGTQNSRARVWAARLVLVPVALATGVIAISSAIGEAASKLYVEPFARKESSRHDTGDRR</sequence>
<keyword evidence="4" id="KW-1185">Reference proteome</keyword>
<evidence type="ECO:0000313" key="4">
    <source>
        <dbReference type="Proteomes" id="UP001652564"/>
    </source>
</evidence>
<accession>A0ABT2ZRC9</accession>
<feature type="transmembrane region" description="Helical" evidence="2">
    <location>
        <begin position="61"/>
        <end position="80"/>
    </location>
</feature>
<reference evidence="3 4" key="1">
    <citation type="submission" date="2022-10" db="EMBL/GenBank/DDBJ databases">
        <title>Defluviimonas sp. nov., isolated from ocean surface sediments.</title>
        <authorList>
            <person name="He W."/>
            <person name="Wang L."/>
            <person name="Zhang D.-F."/>
        </authorList>
    </citation>
    <scope>NUCLEOTIDE SEQUENCE [LARGE SCALE GENOMIC DNA]</scope>
    <source>
        <strain evidence="3 4">WL0050</strain>
    </source>
</reference>
<dbReference type="RefSeq" id="WP_263740954.1">
    <property type="nucleotide sequence ID" value="NZ_JAOWKZ010000004.1"/>
</dbReference>
<feature type="region of interest" description="Disordered" evidence="1">
    <location>
        <begin position="15"/>
        <end position="46"/>
    </location>
</feature>
<comment type="caution">
    <text evidence="3">The sequence shown here is derived from an EMBL/GenBank/DDBJ whole genome shotgun (WGS) entry which is preliminary data.</text>
</comment>
<dbReference type="Proteomes" id="UP001652564">
    <property type="component" value="Unassembled WGS sequence"/>
</dbReference>
<organism evidence="3 4">
    <name type="scientific">Albidovulum litorale</name>
    <dbReference type="NCBI Taxonomy" id="2984134"/>
    <lineage>
        <taxon>Bacteria</taxon>
        <taxon>Pseudomonadati</taxon>
        <taxon>Pseudomonadota</taxon>
        <taxon>Alphaproteobacteria</taxon>
        <taxon>Rhodobacterales</taxon>
        <taxon>Paracoccaceae</taxon>
        <taxon>Albidovulum</taxon>
    </lineage>
</organism>
<dbReference type="EMBL" id="JAOWKZ010000004">
    <property type="protein sequence ID" value="MCV2873718.1"/>
    <property type="molecule type" value="Genomic_DNA"/>
</dbReference>
<keyword evidence="2" id="KW-1133">Transmembrane helix</keyword>
<evidence type="ECO:0000256" key="1">
    <source>
        <dbReference type="SAM" id="MobiDB-lite"/>
    </source>
</evidence>
<keyword evidence="2" id="KW-0812">Transmembrane</keyword>
<evidence type="ECO:0000256" key="2">
    <source>
        <dbReference type="SAM" id="Phobius"/>
    </source>
</evidence>
<gene>
    <name evidence="3" type="ORF">OEZ71_15575</name>
</gene>
<keyword evidence="2" id="KW-0472">Membrane</keyword>
<name>A0ABT2ZRC9_9RHOB</name>
<protein>
    <submittedName>
        <fullName evidence="3">Uncharacterized protein</fullName>
    </submittedName>
</protein>
<feature type="compositionally biased region" description="Basic and acidic residues" evidence="1">
    <location>
        <begin position="24"/>
        <end position="41"/>
    </location>
</feature>